<dbReference type="OrthoDB" id="266718at2759"/>
<dbReference type="InterPro" id="IPR011009">
    <property type="entry name" value="Kinase-like_dom_sf"/>
</dbReference>
<keyword evidence="14" id="KW-1185">Reference proteome</keyword>
<dbReference type="SMART" id="SM00220">
    <property type="entry name" value="S_TKc"/>
    <property type="match status" value="1"/>
</dbReference>
<evidence type="ECO:0000256" key="9">
    <source>
        <dbReference type="PROSITE-ProRule" id="PRU10141"/>
    </source>
</evidence>
<evidence type="ECO:0000256" key="7">
    <source>
        <dbReference type="ARBA" id="ARBA00047899"/>
    </source>
</evidence>
<feature type="transmembrane region" description="Helical" evidence="11">
    <location>
        <begin position="6"/>
        <end position="24"/>
    </location>
</feature>
<proteinExistence type="inferred from homology"/>
<keyword evidence="11" id="KW-0812">Transmembrane</keyword>
<keyword evidence="11" id="KW-0472">Membrane</keyword>
<evidence type="ECO:0000256" key="11">
    <source>
        <dbReference type="SAM" id="Phobius"/>
    </source>
</evidence>
<comment type="catalytic activity">
    <reaction evidence="7">
        <text>L-threonyl-[protein] + ATP = O-phospho-L-threonyl-[protein] + ADP + H(+)</text>
        <dbReference type="Rhea" id="RHEA:46608"/>
        <dbReference type="Rhea" id="RHEA-COMP:11060"/>
        <dbReference type="Rhea" id="RHEA-COMP:11605"/>
        <dbReference type="ChEBI" id="CHEBI:15378"/>
        <dbReference type="ChEBI" id="CHEBI:30013"/>
        <dbReference type="ChEBI" id="CHEBI:30616"/>
        <dbReference type="ChEBI" id="CHEBI:61977"/>
        <dbReference type="ChEBI" id="CHEBI:456216"/>
        <dbReference type="EC" id="2.7.11.1"/>
    </reaction>
</comment>
<dbReference type="AlphaFoldDB" id="A0A1Y1YLQ0"/>
<feature type="binding site" evidence="9">
    <location>
        <position position="36"/>
    </location>
    <ligand>
        <name>ATP</name>
        <dbReference type="ChEBI" id="CHEBI:30616"/>
    </ligand>
</feature>
<comment type="similarity">
    <text evidence="10">Belongs to the protein kinase superfamily.</text>
</comment>
<reference evidence="13 14" key="1">
    <citation type="submission" date="2016-07" db="EMBL/GenBank/DDBJ databases">
        <title>Pervasive Adenine N6-methylation of Active Genes in Fungi.</title>
        <authorList>
            <consortium name="DOE Joint Genome Institute"/>
            <person name="Mondo S.J."/>
            <person name="Dannebaum R.O."/>
            <person name="Kuo R.C."/>
            <person name="Labutti K."/>
            <person name="Haridas S."/>
            <person name="Kuo A."/>
            <person name="Salamov A."/>
            <person name="Ahrendt S.R."/>
            <person name="Lipzen A."/>
            <person name="Sullivan W."/>
            <person name="Andreopoulos W.B."/>
            <person name="Clum A."/>
            <person name="Lindquist E."/>
            <person name="Daum C."/>
            <person name="Ramamoorthy G.K."/>
            <person name="Gryganskyi A."/>
            <person name="Culley D."/>
            <person name="Magnuson J.K."/>
            <person name="James T.Y."/>
            <person name="O'Malley M.A."/>
            <person name="Stajich J.E."/>
            <person name="Spatafora J.W."/>
            <person name="Visel A."/>
            <person name="Grigoriev I.V."/>
        </authorList>
    </citation>
    <scope>NUCLEOTIDE SEQUENCE [LARGE SCALE GENOMIC DNA]</scope>
    <source>
        <strain evidence="13 14">CBS 931.73</strain>
    </source>
</reference>
<dbReference type="Proteomes" id="UP000193498">
    <property type="component" value="Unassembled WGS sequence"/>
</dbReference>
<evidence type="ECO:0000313" key="13">
    <source>
        <dbReference type="EMBL" id="ORX98514.1"/>
    </source>
</evidence>
<keyword evidence="4 9" id="KW-0547">Nucleotide-binding</keyword>
<dbReference type="STRING" id="1314790.A0A1Y1YLQ0"/>
<dbReference type="Gene3D" id="1.10.510.10">
    <property type="entry name" value="Transferase(Phosphotransferase) domain 1"/>
    <property type="match status" value="1"/>
</dbReference>
<dbReference type="InParanoid" id="A0A1Y1YLQ0"/>
<dbReference type="EC" id="2.7.11.1" evidence="1"/>
<dbReference type="PROSITE" id="PS00107">
    <property type="entry name" value="PROTEIN_KINASE_ATP"/>
    <property type="match status" value="1"/>
</dbReference>
<comment type="catalytic activity">
    <reaction evidence="8">
        <text>L-seryl-[protein] + ATP = O-phospho-L-seryl-[protein] + ADP + H(+)</text>
        <dbReference type="Rhea" id="RHEA:17989"/>
        <dbReference type="Rhea" id="RHEA-COMP:9863"/>
        <dbReference type="Rhea" id="RHEA-COMP:11604"/>
        <dbReference type="ChEBI" id="CHEBI:15378"/>
        <dbReference type="ChEBI" id="CHEBI:29999"/>
        <dbReference type="ChEBI" id="CHEBI:30616"/>
        <dbReference type="ChEBI" id="CHEBI:83421"/>
        <dbReference type="ChEBI" id="CHEBI:456216"/>
        <dbReference type="EC" id="2.7.11.1"/>
    </reaction>
</comment>
<keyword evidence="3" id="KW-0808">Transferase</keyword>
<evidence type="ECO:0000256" key="4">
    <source>
        <dbReference type="ARBA" id="ARBA00022741"/>
    </source>
</evidence>
<keyword evidence="11" id="KW-1133">Transmembrane helix</keyword>
<dbReference type="PROSITE" id="PS00108">
    <property type="entry name" value="PROTEIN_KINASE_ST"/>
    <property type="match status" value="1"/>
</dbReference>
<dbReference type="PROSITE" id="PS50011">
    <property type="entry name" value="PROTEIN_KINASE_DOM"/>
    <property type="match status" value="1"/>
</dbReference>
<evidence type="ECO:0000256" key="1">
    <source>
        <dbReference type="ARBA" id="ARBA00012513"/>
    </source>
</evidence>
<dbReference type="Gene3D" id="3.30.200.20">
    <property type="entry name" value="Phosphorylase Kinase, domain 1"/>
    <property type="match status" value="1"/>
</dbReference>
<gene>
    <name evidence="13" type="ORF">K493DRAFT_214077</name>
</gene>
<keyword evidence="5 13" id="KW-0418">Kinase</keyword>
<dbReference type="GO" id="GO:0005524">
    <property type="term" value="F:ATP binding"/>
    <property type="evidence" value="ECO:0007669"/>
    <property type="project" value="UniProtKB-UniRule"/>
</dbReference>
<dbReference type="InterPro" id="IPR000719">
    <property type="entry name" value="Prot_kinase_dom"/>
</dbReference>
<protein>
    <recommendedName>
        <fullName evidence="1">non-specific serine/threonine protein kinase</fullName>
        <ecNumber evidence="1">2.7.11.1</ecNumber>
    </recommendedName>
</protein>
<dbReference type="Pfam" id="PF00069">
    <property type="entry name" value="Pkinase"/>
    <property type="match status" value="1"/>
</dbReference>
<keyword evidence="2 10" id="KW-0723">Serine/threonine-protein kinase</keyword>
<name>A0A1Y1YLQ0_9FUNG</name>
<dbReference type="EMBL" id="MCFE01000112">
    <property type="protein sequence ID" value="ORX98514.1"/>
    <property type="molecule type" value="Genomic_DNA"/>
</dbReference>
<feature type="domain" description="Protein kinase" evidence="12">
    <location>
        <begin position="7"/>
        <end position="264"/>
    </location>
</feature>
<sequence length="277" mass="32499">MSVESRYSFLHILGMGSFGVVWAARRNNDRKIFAIKLITVKSNEQTKLHYFLNEARVLRGVKHPNLVFIEEYTHDVPKERLYIVMEYCGHRDLAFFIKEFRANSCLVRPAKVWAIFAQVVNAVHWCHLQPRMIVHRDIKPENVFITANNTFKLGDFGLYRSLAQRSVAYSFVGTPLYMAPEMLRNQPYSSKVDIWALGLLLYELCCLKPLFQANNQEELLKQMMLQPPPNIPLIYPQSMQRLLHSMLNLEVSWIGKHNTIHNILNFASLYRDRLFRR</sequence>
<dbReference type="InterPro" id="IPR017441">
    <property type="entry name" value="Protein_kinase_ATP_BS"/>
</dbReference>
<evidence type="ECO:0000259" key="12">
    <source>
        <dbReference type="PROSITE" id="PS50011"/>
    </source>
</evidence>
<evidence type="ECO:0000313" key="14">
    <source>
        <dbReference type="Proteomes" id="UP000193498"/>
    </source>
</evidence>
<dbReference type="PIRSF" id="PIRSF000654">
    <property type="entry name" value="Integrin-linked_kinase"/>
    <property type="match status" value="1"/>
</dbReference>
<keyword evidence="6 9" id="KW-0067">ATP-binding</keyword>
<dbReference type="SUPFAM" id="SSF56112">
    <property type="entry name" value="Protein kinase-like (PK-like)"/>
    <property type="match status" value="1"/>
</dbReference>
<evidence type="ECO:0000256" key="2">
    <source>
        <dbReference type="ARBA" id="ARBA00022527"/>
    </source>
</evidence>
<dbReference type="InterPro" id="IPR051131">
    <property type="entry name" value="NEK_Ser/Thr_kinase_NIMA"/>
</dbReference>
<evidence type="ECO:0000256" key="10">
    <source>
        <dbReference type="RuleBase" id="RU000304"/>
    </source>
</evidence>
<dbReference type="GO" id="GO:0004674">
    <property type="term" value="F:protein serine/threonine kinase activity"/>
    <property type="evidence" value="ECO:0007669"/>
    <property type="project" value="UniProtKB-KW"/>
</dbReference>
<evidence type="ECO:0000256" key="8">
    <source>
        <dbReference type="ARBA" id="ARBA00048679"/>
    </source>
</evidence>
<comment type="caution">
    <text evidence="13">The sequence shown here is derived from an EMBL/GenBank/DDBJ whole genome shotgun (WGS) entry which is preliminary data.</text>
</comment>
<dbReference type="PANTHER" id="PTHR44899:SF3">
    <property type="entry name" value="SERINE_THREONINE-PROTEIN KINASE NEK1"/>
    <property type="match status" value="1"/>
</dbReference>
<dbReference type="InterPro" id="IPR008271">
    <property type="entry name" value="Ser/Thr_kinase_AS"/>
</dbReference>
<accession>A0A1Y1YLQ0</accession>
<dbReference type="PANTHER" id="PTHR44899">
    <property type="entry name" value="CAMK FAMILY PROTEIN KINASE"/>
    <property type="match status" value="1"/>
</dbReference>
<evidence type="ECO:0000256" key="6">
    <source>
        <dbReference type="ARBA" id="ARBA00022840"/>
    </source>
</evidence>
<organism evidence="13 14">
    <name type="scientific">Basidiobolus meristosporus CBS 931.73</name>
    <dbReference type="NCBI Taxonomy" id="1314790"/>
    <lineage>
        <taxon>Eukaryota</taxon>
        <taxon>Fungi</taxon>
        <taxon>Fungi incertae sedis</taxon>
        <taxon>Zoopagomycota</taxon>
        <taxon>Entomophthoromycotina</taxon>
        <taxon>Basidiobolomycetes</taxon>
        <taxon>Basidiobolales</taxon>
        <taxon>Basidiobolaceae</taxon>
        <taxon>Basidiobolus</taxon>
    </lineage>
</organism>
<evidence type="ECO:0000256" key="5">
    <source>
        <dbReference type="ARBA" id="ARBA00022777"/>
    </source>
</evidence>
<evidence type="ECO:0000256" key="3">
    <source>
        <dbReference type="ARBA" id="ARBA00022679"/>
    </source>
</evidence>